<evidence type="ECO:0000259" key="10">
    <source>
        <dbReference type="PROSITE" id="PS50893"/>
    </source>
</evidence>
<dbReference type="InterPro" id="IPR005116">
    <property type="entry name" value="Transp-assoc_OB_typ1"/>
</dbReference>
<dbReference type="InterPro" id="IPR050334">
    <property type="entry name" value="Molybdenum_import_ModC"/>
</dbReference>
<dbReference type="SUPFAM" id="SSF50331">
    <property type="entry name" value="MOP-like"/>
    <property type="match status" value="1"/>
</dbReference>
<dbReference type="SMART" id="SM00382">
    <property type="entry name" value="AAA"/>
    <property type="match status" value="1"/>
</dbReference>
<dbReference type="PROSITE" id="PS51866">
    <property type="entry name" value="MOP"/>
    <property type="match status" value="1"/>
</dbReference>
<evidence type="ECO:0000256" key="5">
    <source>
        <dbReference type="ARBA" id="ARBA00022741"/>
    </source>
</evidence>
<keyword evidence="4" id="KW-0997">Cell inner membrane</keyword>
<dbReference type="InterPro" id="IPR004606">
    <property type="entry name" value="Mop_domain"/>
</dbReference>
<evidence type="ECO:0000256" key="1">
    <source>
        <dbReference type="ARBA" id="ARBA00022448"/>
    </source>
</evidence>
<keyword evidence="13" id="KW-1185">Reference proteome</keyword>
<dbReference type="InterPro" id="IPR008995">
    <property type="entry name" value="Mo/tungstate-bd_C_term_dom"/>
</dbReference>
<dbReference type="GO" id="GO:0005524">
    <property type="term" value="F:ATP binding"/>
    <property type="evidence" value="ECO:0007669"/>
    <property type="project" value="UniProtKB-KW"/>
</dbReference>
<organism evidence="12 13">
    <name type="scientific">Colwellia asteriadis</name>
    <dbReference type="NCBI Taxonomy" id="517723"/>
    <lineage>
        <taxon>Bacteria</taxon>
        <taxon>Pseudomonadati</taxon>
        <taxon>Pseudomonadota</taxon>
        <taxon>Gammaproteobacteria</taxon>
        <taxon>Alteromonadales</taxon>
        <taxon>Colwelliaceae</taxon>
        <taxon>Colwellia</taxon>
    </lineage>
</organism>
<keyword evidence="6 12" id="KW-0067">ATP-binding</keyword>
<dbReference type="Gene3D" id="2.40.50.100">
    <property type="match status" value="1"/>
</dbReference>
<dbReference type="SUPFAM" id="SSF52540">
    <property type="entry name" value="P-loop containing nucleoside triphosphate hydrolases"/>
    <property type="match status" value="1"/>
</dbReference>
<dbReference type="InterPro" id="IPR003593">
    <property type="entry name" value="AAA+_ATPase"/>
</dbReference>
<dbReference type="Pfam" id="PF03459">
    <property type="entry name" value="TOBE"/>
    <property type="match status" value="1"/>
</dbReference>
<accession>A0ABP3WJR8</accession>
<name>A0ABP3WJR8_9GAMM</name>
<sequence>MTTDVTYSTLRPESQKSFDNLLCLDINIHYENFRLALKQDIPLTGITGIFGHSGSGKSTLLRAIAGLEPKTQGKITLANKTLLNSNGALFLKSEQRGVGLVFQNSRLFPHLSVMKNLNFASKRCKNSTLTLNEIIELTGLTPLLNTPVTALSGGQQQRVALARAILAEPQLLLLDEPLSALDQQSKAQLLNLITTIQQRLSLPILYVSHSLDELQQVCDNLLVLTNNTAIMTKKSANEHSAFFGNIHHMIHQLTQRQYQAIDSTVQGNIIQPQTSLALPILSTNNGHGLAVISLQKQQILLPSSQLVFAEKITAERLVGQPLRCFILASDISICLTEPHNSSIVNQLQGTINNIKKDNTKVLLSIDCDAQEFFVSISAYSQNKLALKQGQSVFLQFKASAVRTFLN</sequence>
<dbReference type="NCBIfam" id="TIGR02142">
    <property type="entry name" value="modC_ABC"/>
    <property type="match status" value="1"/>
</dbReference>
<proteinExistence type="predicted"/>
<reference evidence="13" key="1">
    <citation type="journal article" date="2019" name="Int. J. Syst. Evol. Microbiol.">
        <title>The Global Catalogue of Microorganisms (GCM) 10K type strain sequencing project: providing services to taxonomists for standard genome sequencing and annotation.</title>
        <authorList>
            <consortium name="The Broad Institute Genomics Platform"/>
            <consortium name="The Broad Institute Genome Sequencing Center for Infectious Disease"/>
            <person name="Wu L."/>
            <person name="Ma J."/>
        </authorList>
    </citation>
    <scope>NUCLEOTIDE SEQUENCE [LARGE SCALE GENOMIC DNA]</scope>
    <source>
        <strain evidence="13">JCM 15608</strain>
    </source>
</reference>
<evidence type="ECO:0000256" key="2">
    <source>
        <dbReference type="ARBA" id="ARBA00022475"/>
    </source>
</evidence>
<dbReference type="InterPro" id="IPR003439">
    <property type="entry name" value="ABC_transporter-like_ATP-bd"/>
</dbReference>
<evidence type="ECO:0000313" key="12">
    <source>
        <dbReference type="EMBL" id="GAA0822536.1"/>
    </source>
</evidence>
<evidence type="ECO:0000256" key="9">
    <source>
        <dbReference type="PROSITE-ProRule" id="PRU01213"/>
    </source>
</evidence>
<feature type="domain" description="Mop" evidence="11">
    <location>
        <begin position="340"/>
        <end position="405"/>
    </location>
</feature>
<keyword evidence="5" id="KW-0547">Nucleotide-binding</keyword>
<dbReference type="PROSITE" id="PS00211">
    <property type="entry name" value="ABC_TRANSPORTER_1"/>
    <property type="match status" value="1"/>
</dbReference>
<dbReference type="PANTHER" id="PTHR43514">
    <property type="entry name" value="ABC TRANSPORTER I FAMILY MEMBER 10"/>
    <property type="match status" value="1"/>
</dbReference>
<keyword evidence="2" id="KW-1003">Cell membrane</keyword>
<dbReference type="Gene3D" id="3.40.50.300">
    <property type="entry name" value="P-loop containing nucleotide triphosphate hydrolases"/>
    <property type="match status" value="1"/>
</dbReference>
<evidence type="ECO:0000259" key="11">
    <source>
        <dbReference type="PROSITE" id="PS51866"/>
    </source>
</evidence>
<evidence type="ECO:0000256" key="6">
    <source>
        <dbReference type="ARBA" id="ARBA00022840"/>
    </source>
</evidence>
<dbReference type="RefSeq" id="WP_343818660.1">
    <property type="nucleotide sequence ID" value="NZ_BAAAFA010000012.1"/>
</dbReference>
<dbReference type="PROSITE" id="PS50893">
    <property type="entry name" value="ABC_TRANSPORTER_2"/>
    <property type="match status" value="1"/>
</dbReference>
<gene>
    <name evidence="12" type="primary">modC</name>
    <name evidence="12" type="ORF">GCM10009111_30980</name>
</gene>
<keyword evidence="1" id="KW-0813">Transport</keyword>
<evidence type="ECO:0000256" key="8">
    <source>
        <dbReference type="ARBA" id="ARBA00023136"/>
    </source>
</evidence>
<dbReference type="EMBL" id="BAAAFA010000012">
    <property type="protein sequence ID" value="GAA0822536.1"/>
    <property type="molecule type" value="Genomic_DNA"/>
</dbReference>
<dbReference type="InterPro" id="IPR017871">
    <property type="entry name" value="ABC_transporter-like_CS"/>
</dbReference>
<feature type="domain" description="ABC transporter" evidence="10">
    <location>
        <begin position="5"/>
        <end position="251"/>
    </location>
</feature>
<evidence type="ECO:0000256" key="3">
    <source>
        <dbReference type="ARBA" id="ARBA00022505"/>
    </source>
</evidence>
<keyword evidence="8" id="KW-0472">Membrane</keyword>
<dbReference type="Pfam" id="PF00005">
    <property type="entry name" value="ABC_tran"/>
    <property type="match status" value="1"/>
</dbReference>
<evidence type="ECO:0000256" key="7">
    <source>
        <dbReference type="ARBA" id="ARBA00022967"/>
    </source>
</evidence>
<evidence type="ECO:0000256" key="4">
    <source>
        <dbReference type="ARBA" id="ARBA00022519"/>
    </source>
</evidence>
<dbReference type="InterPro" id="IPR027417">
    <property type="entry name" value="P-loop_NTPase"/>
</dbReference>
<dbReference type="Proteomes" id="UP001500021">
    <property type="component" value="Unassembled WGS sequence"/>
</dbReference>
<dbReference type="PANTHER" id="PTHR43514:SF4">
    <property type="entry name" value="ABC TRANSPORTER I FAMILY MEMBER 10"/>
    <property type="match status" value="1"/>
</dbReference>
<evidence type="ECO:0000313" key="13">
    <source>
        <dbReference type="Proteomes" id="UP001500021"/>
    </source>
</evidence>
<keyword evidence="7" id="KW-1278">Translocase</keyword>
<dbReference type="InterPro" id="IPR011868">
    <property type="entry name" value="ModC_ABC_ATP-bd"/>
</dbReference>
<protein>
    <submittedName>
        <fullName evidence="12">Molybdenum ABC transporter ATP-binding protein ModC</fullName>
    </submittedName>
</protein>
<keyword evidence="3 9" id="KW-0500">Molybdenum</keyword>
<comment type="caution">
    <text evidence="12">The sequence shown here is derived from an EMBL/GenBank/DDBJ whole genome shotgun (WGS) entry which is preliminary data.</text>
</comment>